<organism evidence="2">
    <name type="scientific">Pseudomonas phage PACT201</name>
    <dbReference type="NCBI Taxonomy" id="3230130"/>
    <lineage>
        <taxon>Viruses</taxon>
    </lineage>
</organism>
<dbReference type="EMBL" id="PP931175">
    <property type="protein sequence ID" value="XCH45266.1"/>
    <property type="molecule type" value="Genomic_DNA"/>
</dbReference>
<proteinExistence type="predicted"/>
<protein>
    <submittedName>
        <fullName evidence="2">Uncharacterized protein</fullName>
    </submittedName>
</protein>
<feature type="region of interest" description="Disordered" evidence="1">
    <location>
        <begin position="1"/>
        <end position="61"/>
    </location>
</feature>
<reference evidence="2" key="1">
    <citation type="submission" date="2024-06" db="EMBL/GenBank/DDBJ databases">
        <authorList>
            <person name="Yerushalmy O."/>
            <person name="Alkalay-Oren S."/>
            <person name="Coppenhagn-Glazer S."/>
            <person name="Hazan R."/>
        </authorList>
    </citation>
    <scope>NUCLEOTIDE SEQUENCE</scope>
</reference>
<accession>A0AAU8GVL5</accession>
<name>A0AAU8GVL5_9VIRU</name>
<evidence type="ECO:0000256" key="1">
    <source>
        <dbReference type="SAM" id="MobiDB-lite"/>
    </source>
</evidence>
<evidence type="ECO:0000313" key="2">
    <source>
        <dbReference type="EMBL" id="XCH45266.1"/>
    </source>
</evidence>
<sequence>MCSRPVPSRSQLLHDAGMGRSSAPAPSASPPPLGFTSKPMAPDSVTKRPPPIPMSTTWPAK</sequence>